<dbReference type="InterPro" id="IPR003675">
    <property type="entry name" value="Rce1/LyrA-like_dom"/>
</dbReference>
<evidence type="ECO:0000313" key="3">
    <source>
        <dbReference type="EMBL" id="CZF83014.1"/>
    </source>
</evidence>
<dbReference type="RefSeq" id="WP_062665264.1">
    <property type="nucleotide sequence ID" value="NZ_FIZX01000002.1"/>
</dbReference>
<feature type="domain" description="CAAX prenyl protease 2/Lysostaphin resistance protein A-like" evidence="2">
    <location>
        <begin position="102"/>
        <end position="185"/>
    </location>
</feature>
<proteinExistence type="predicted"/>
<protein>
    <submittedName>
        <fullName evidence="3">CAAX amino terminal protease self-immunity</fullName>
    </submittedName>
</protein>
<evidence type="ECO:0000259" key="2">
    <source>
        <dbReference type="Pfam" id="PF02517"/>
    </source>
</evidence>
<keyword evidence="3" id="KW-0645">Protease</keyword>
<dbReference type="AlphaFoldDB" id="A0A128F9I3"/>
<dbReference type="GO" id="GO:0004175">
    <property type="term" value="F:endopeptidase activity"/>
    <property type="evidence" value="ECO:0007669"/>
    <property type="project" value="UniProtKB-ARBA"/>
</dbReference>
<dbReference type="EMBL" id="FIZX01000002">
    <property type="protein sequence ID" value="CZF83014.1"/>
    <property type="molecule type" value="Genomic_DNA"/>
</dbReference>
<reference evidence="4" key="1">
    <citation type="submission" date="2016-02" db="EMBL/GenBank/DDBJ databases">
        <authorList>
            <person name="Rodrigo-Torres Lidia"/>
            <person name="Arahal R.David."/>
        </authorList>
    </citation>
    <scope>NUCLEOTIDE SEQUENCE [LARGE SCALE GENOMIC DNA]</scope>
    <source>
        <strain evidence="4">CECT 9029</strain>
    </source>
</reference>
<dbReference type="GO" id="GO:0080120">
    <property type="term" value="P:CAAX-box protein maturation"/>
    <property type="evidence" value="ECO:0007669"/>
    <property type="project" value="UniProtKB-ARBA"/>
</dbReference>
<organism evidence="3 4">
    <name type="scientific">Grimontia celer</name>
    <dbReference type="NCBI Taxonomy" id="1796497"/>
    <lineage>
        <taxon>Bacteria</taxon>
        <taxon>Pseudomonadati</taxon>
        <taxon>Pseudomonadota</taxon>
        <taxon>Gammaproteobacteria</taxon>
        <taxon>Vibrionales</taxon>
        <taxon>Vibrionaceae</taxon>
        <taxon>Grimontia</taxon>
    </lineage>
</organism>
<dbReference type="STRING" id="1796497.GCE9029_03579"/>
<feature type="transmembrane region" description="Helical" evidence="1">
    <location>
        <begin position="50"/>
        <end position="72"/>
    </location>
</feature>
<evidence type="ECO:0000313" key="4">
    <source>
        <dbReference type="Proteomes" id="UP000071641"/>
    </source>
</evidence>
<keyword evidence="1" id="KW-0472">Membrane</keyword>
<dbReference type="Pfam" id="PF02517">
    <property type="entry name" value="Rce1-like"/>
    <property type="match status" value="1"/>
</dbReference>
<keyword evidence="3" id="KW-0378">Hydrolase</keyword>
<evidence type="ECO:0000256" key="1">
    <source>
        <dbReference type="SAM" id="Phobius"/>
    </source>
</evidence>
<dbReference type="GO" id="GO:0006508">
    <property type="term" value="P:proteolysis"/>
    <property type="evidence" value="ECO:0007669"/>
    <property type="project" value="UniProtKB-KW"/>
</dbReference>
<feature type="transmembrane region" description="Helical" evidence="1">
    <location>
        <begin position="112"/>
        <end position="142"/>
    </location>
</feature>
<sequence length="201" mass="22697">MGLLALLLIAVLSLSFLYPRVIGDRLGFILMLPVIAYTTYFYIDWQVASFFQLFTIALGGVFVGVALLLLGLPMSSPEPKKFVANTFYGFKFLKENKGYLFFQLGITGYEEFIWRAFLISTLMLALPVWAAICLSSVLFWVVHEENRPLGWHSLEFFIFALLLGVAYVVTGSVLFVWIVHLTRNALILSASFYEEHDASLG</sequence>
<dbReference type="Proteomes" id="UP000071641">
    <property type="component" value="Unassembled WGS sequence"/>
</dbReference>
<keyword evidence="1" id="KW-0812">Transmembrane</keyword>
<feature type="transmembrane region" description="Helical" evidence="1">
    <location>
        <begin position="154"/>
        <end position="179"/>
    </location>
</feature>
<dbReference type="OrthoDB" id="5916746at2"/>
<keyword evidence="1" id="KW-1133">Transmembrane helix</keyword>
<keyword evidence="4" id="KW-1185">Reference proteome</keyword>
<name>A0A128F9I3_9GAMM</name>
<accession>A0A128F9I3</accession>
<feature type="transmembrane region" description="Helical" evidence="1">
    <location>
        <begin position="27"/>
        <end position="43"/>
    </location>
</feature>
<gene>
    <name evidence="3" type="ORF">GCE9029_03579</name>
</gene>